<dbReference type="OrthoDB" id="10310252at2759"/>
<dbReference type="RefSeq" id="XP_067068427.1">
    <property type="nucleotide sequence ID" value="XM_067210352.1"/>
</dbReference>
<reference evidence="2 3" key="1">
    <citation type="submission" date="2016-10" db="EMBL/GenBank/DDBJ databases">
        <title>Reductive evolution of mitochondrial metabolism and differential evolution of invasion-related proteins in Cryptosporidium.</title>
        <authorList>
            <person name="Liu S."/>
            <person name="Roellig D.M."/>
            <person name="Guo Y."/>
            <person name="Li N."/>
            <person name="Frace M.A."/>
            <person name="Tang K."/>
            <person name="Zhang L."/>
            <person name="Feng Y."/>
            <person name="Xiao L."/>
        </authorList>
    </citation>
    <scope>NUCLEOTIDE SEQUENCE [LARGE SCALE GENOMIC DNA]</scope>
    <source>
        <strain evidence="2">30847</strain>
    </source>
</reference>
<evidence type="ECO:0000313" key="2">
    <source>
        <dbReference type="EMBL" id="OII76581.1"/>
    </source>
</evidence>
<dbReference type="GeneID" id="92364287"/>
<evidence type="ECO:0000313" key="3">
    <source>
        <dbReference type="Proteomes" id="UP000186804"/>
    </source>
</evidence>
<evidence type="ECO:0000256" key="1">
    <source>
        <dbReference type="SAM" id="SignalP"/>
    </source>
</evidence>
<dbReference type="VEuPathDB" id="CryptoDB:cand_001020"/>
<organism evidence="2 3">
    <name type="scientific">Cryptosporidium andersoni</name>
    <dbReference type="NCBI Taxonomy" id="117008"/>
    <lineage>
        <taxon>Eukaryota</taxon>
        <taxon>Sar</taxon>
        <taxon>Alveolata</taxon>
        <taxon>Apicomplexa</taxon>
        <taxon>Conoidasida</taxon>
        <taxon>Coccidia</taxon>
        <taxon>Eucoccidiorida</taxon>
        <taxon>Eimeriorina</taxon>
        <taxon>Cryptosporidiidae</taxon>
        <taxon>Cryptosporidium</taxon>
    </lineage>
</organism>
<dbReference type="AlphaFoldDB" id="A0A1J4MUN0"/>
<feature type="signal peptide" evidence="1">
    <location>
        <begin position="1"/>
        <end position="27"/>
    </location>
</feature>
<dbReference type="EMBL" id="LRBS01000057">
    <property type="protein sequence ID" value="OII76581.1"/>
    <property type="molecule type" value="Genomic_DNA"/>
</dbReference>
<keyword evidence="1" id="KW-0732">Signal</keyword>
<feature type="chain" id="PRO_5012068665" evidence="1">
    <location>
        <begin position="28"/>
        <end position="325"/>
    </location>
</feature>
<accession>A0A1J4MUN0</accession>
<proteinExistence type="predicted"/>
<name>A0A1J4MUN0_9CRYT</name>
<protein>
    <submittedName>
        <fullName evidence="2">Uncharacterized protein</fullName>
    </submittedName>
</protein>
<sequence length="325" mass="37029">MQNFKILTRIFILTCLFVLSKSKGVNSNGVINILELFNPTSEINSIYEDPIPKLIKPETSLSTFFNTYDPKGTIKTLKYYPQSNLKSGQSKVHNITLNSIPTTRKDINIISLITPKLSELGISSLNFNNERNQIEDIAMFPDIDEGILSKYNETPLLDNSFTSEQSEYPNIYDLDIIPIKYNNEESNMVKLDSLFTHLDSNNDDILLYKISDIPSLSNLGLPSKSRDNLIEISEDNLTTIEPSIPPYMEKSKHISFKNVDVFDKVAEEVKVEFLRGLRRKYSNLDYKISVDPIKVDINMKIPLEVTFESSNNKLINNEINEGADK</sequence>
<keyword evidence="3" id="KW-1185">Reference proteome</keyword>
<gene>
    <name evidence="2" type="ORF">cand_001020</name>
</gene>
<comment type="caution">
    <text evidence="2">The sequence shown here is derived from an EMBL/GenBank/DDBJ whole genome shotgun (WGS) entry which is preliminary data.</text>
</comment>
<dbReference type="Proteomes" id="UP000186804">
    <property type="component" value="Unassembled WGS sequence"/>
</dbReference>